<gene>
    <name evidence="1" type="ORF">LCL61_12100</name>
</gene>
<reference evidence="1" key="1">
    <citation type="submission" date="2023-10" db="EMBL/GenBank/DDBJ databases">
        <title>Whole genome sequencing of actinobacterial strain Amycolatopsis sp. (BCA-696) identifies the underlying plant growth-promoting genes.</title>
        <authorList>
            <person name="Gandham P."/>
            <person name="Vadla N."/>
            <person name="Saji A."/>
            <person name="Srinivas V."/>
            <person name="Ruperao P."/>
            <person name="Selvanayagam S."/>
            <person name="Saxena R.K."/>
            <person name="Rathore A."/>
            <person name="Gopalakrishnan S."/>
            <person name="Thakur V."/>
        </authorList>
    </citation>
    <scope>NUCLEOTIDE SEQUENCE</scope>
    <source>
        <strain evidence="1">BCA-696</strain>
    </source>
</reference>
<keyword evidence="2" id="KW-1185">Reference proteome</keyword>
<sequence>MTSQDGQGEAAELGQLKEAMHSLPVIEQAKGMFMVLRTWGPDEAFEALVSISQHTNVKLHDVAAVVVAAGSGSGVSGVDPLVYARVLEEVRPLFGGLAEDSA</sequence>
<dbReference type="EMBL" id="CP150484">
    <property type="protein sequence ID" value="WYW16292.1"/>
    <property type="molecule type" value="Genomic_DNA"/>
</dbReference>
<evidence type="ECO:0000313" key="1">
    <source>
        <dbReference type="EMBL" id="WYW16292.1"/>
    </source>
</evidence>
<protein>
    <submittedName>
        <fullName evidence="1">ANTAR domain-containing protein</fullName>
    </submittedName>
</protein>
<dbReference type="Proteomes" id="UP001456344">
    <property type="component" value="Chromosome"/>
</dbReference>
<name>A0ACD5BAF6_9PSEU</name>
<organism evidence="1 2">
    <name type="scientific">Amycolatopsis coloradensis</name>
    <dbReference type="NCBI Taxonomy" id="76021"/>
    <lineage>
        <taxon>Bacteria</taxon>
        <taxon>Bacillati</taxon>
        <taxon>Actinomycetota</taxon>
        <taxon>Actinomycetes</taxon>
        <taxon>Pseudonocardiales</taxon>
        <taxon>Pseudonocardiaceae</taxon>
        <taxon>Amycolatopsis</taxon>
    </lineage>
</organism>
<proteinExistence type="predicted"/>
<evidence type="ECO:0000313" key="2">
    <source>
        <dbReference type="Proteomes" id="UP001456344"/>
    </source>
</evidence>
<accession>A0ACD5BAF6</accession>